<feature type="region of interest" description="Disordered" evidence="1">
    <location>
        <begin position="71"/>
        <end position="122"/>
    </location>
</feature>
<dbReference type="Gene3D" id="2.60.40.640">
    <property type="match status" value="1"/>
</dbReference>
<dbReference type="AlphaFoldDB" id="A0A0C3CRG2"/>
<feature type="compositionally biased region" description="Low complexity" evidence="1">
    <location>
        <begin position="138"/>
        <end position="155"/>
    </location>
</feature>
<name>A0A0C3CRG2_HEBCY</name>
<dbReference type="OrthoDB" id="3262423at2759"/>
<dbReference type="HOGENOM" id="CLU_025691_1_0_1"/>
<dbReference type="EMBL" id="KN831771">
    <property type="protein sequence ID" value="KIM46506.1"/>
    <property type="molecule type" value="Genomic_DNA"/>
</dbReference>
<sequence length="562" mass="61122">MSVIASSFSLPPSSTEQGQQSQRQPSVPSRPRSSSNGDVSRPPPRYSSLAGTLPLTSAALAARLNAAQTDVAPPADLRPPRYSSVFNRTQDRTRRPHGHTASDSRVASSSSGPQVHEYHIKSGGKNWATLKVMSRTSVGSSSSSASSSSSTPSSTQRVPRFTSSDLVQGSLELNLETPQNINSITLSLRGRVIASSYEGGSYTFLDQPITSWVRTNGDPRSVSPTPDASTSSNTKKFDGKLSGNYNWPFSFPFPKEVAVGIQGQQSMYPTPQTFLEYDKSGSVHYELTLRLTHGILRSDSKLHANVVYVPDITPAPSSLLRHVAYVQNLIAPRPEVDPSGWHTLSPATVKGRLSAERKVELQCTLSLANPQSYTRGTVIPCHIAIQSNDVQALDLVAKPKAIAVRLTRCVQHPKDPGQSGMPSTSFNGAIVEDKTEVERAVWWFNPEAEDQGVQVRHLEGEIHLEKELQPSCSFPLFKVSYTVELLPFETSVFRPAGSTITLNKDNDVSQIPLVSLPVIIATLRGEGPTPVTFTKPKPRSSRKQADSRTYKASTSMHAVSFY</sequence>
<evidence type="ECO:0000313" key="4">
    <source>
        <dbReference type="Proteomes" id="UP000053424"/>
    </source>
</evidence>
<feature type="domain" description="Arrestin-like N-terminal" evidence="2">
    <location>
        <begin position="161"/>
        <end position="289"/>
    </location>
</feature>
<feature type="compositionally biased region" description="Low complexity" evidence="1">
    <location>
        <begin position="13"/>
        <end position="35"/>
    </location>
</feature>
<organism evidence="3 4">
    <name type="scientific">Hebeloma cylindrosporum</name>
    <dbReference type="NCBI Taxonomy" id="76867"/>
    <lineage>
        <taxon>Eukaryota</taxon>
        <taxon>Fungi</taxon>
        <taxon>Dikarya</taxon>
        <taxon>Basidiomycota</taxon>
        <taxon>Agaricomycotina</taxon>
        <taxon>Agaricomycetes</taxon>
        <taxon>Agaricomycetidae</taxon>
        <taxon>Agaricales</taxon>
        <taxon>Agaricineae</taxon>
        <taxon>Hymenogastraceae</taxon>
        <taxon>Hebeloma</taxon>
    </lineage>
</organism>
<proteinExistence type="predicted"/>
<reference evidence="3 4" key="1">
    <citation type="submission" date="2014-04" db="EMBL/GenBank/DDBJ databases">
        <authorList>
            <consortium name="DOE Joint Genome Institute"/>
            <person name="Kuo A."/>
            <person name="Gay G."/>
            <person name="Dore J."/>
            <person name="Kohler A."/>
            <person name="Nagy L.G."/>
            <person name="Floudas D."/>
            <person name="Copeland A."/>
            <person name="Barry K.W."/>
            <person name="Cichocki N."/>
            <person name="Veneault-Fourrey C."/>
            <person name="LaButti K."/>
            <person name="Lindquist E.A."/>
            <person name="Lipzen A."/>
            <person name="Lundell T."/>
            <person name="Morin E."/>
            <person name="Murat C."/>
            <person name="Sun H."/>
            <person name="Tunlid A."/>
            <person name="Henrissat B."/>
            <person name="Grigoriev I.V."/>
            <person name="Hibbett D.S."/>
            <person name="Martin F."/>
            <person name="Nordberg H.P."/>
            <person name="Cantor M.N."/>
            <person name="Hua S.X."/>
        </authorList>
    </citation>
    <scope>NUCLEOTIDE SEQUENCE [LARGE SCALE GENOMIC DNA]</scope>
    <source>
        <strain evidence="4">h7</strain>
    </source>
</reference>
<protein>
    <recommendedName>
        <fullName evidence="2">Arrestin-like N-terminal domain-containing protein</fullName>
    </recommendedName>
</protein>
<reference evidence="4" key="2">
    <citation type="submission" date="2015-01" db="EMBL/GenBank/DDBJ databases">
        <title>Evolutionary Origins and Diversification of the Mycorrhizal Mutualists.</title>
        <authorList>
            <consortium name="DOE Joint Genome Institute"/>
            <consortium name="Mycorrhizal Genomics Consortium"/>
            <person name="Kohler A."/>
            <person name="Kuo A."/>
            <person name="Nagy L.G."/>
            <person name="Floudas D."/>
            <person name="Copeland A."/>
            <person name="Barry K.W."/>
            <person name="Cichocki N."/>
            <person name="Veneault-Fourrey C."/>
            <person name="LaButti K."/>
            <person name="Lindquist E.A."/>
            <person name="Lipzen A."/>
            <person name="Lundell T."/>
            <person name="Morin E."/>
            <person name="Murat C."/>
            <person name="Riley R."/>
            <person name="Ohm R."/>
            <person name="Sun H."/>
            <person name="Tunlid A."/>
            <person name="Henrissat B."/>
            <person name="Grigoriev I.V."/>
            <person name="Hibbett D.S."/>
            <person name="Martin F."/>
        </authorList>
    </citation>
    <scope>NUCLEOTIDE SEQUENCE [LARGE SCALE GENOMIC DNA]</scope>
    <source>
        <strain evidence="4">h7</strain>
    </source>
</reference>
<feature type="region of interest" description="Disordered" evidence="1">
    <location>
        <begin position="138"/>
        <end position="161"/>
    </location>
</feature>
<evidence type="ECO:0000259" key="2">
    <source>
        <dbReference type="Pfam" id="PF00339"/>
    </source>
</evidence>
<gene>
    <name evidence="3" type="ORF">M413DRAFT_441593</name>
</gene>
<accession>A0A0C3CRG2</accession>
<dbReference type="InterPro" id="IPR011021">
    <property type="entry name" value="Arrestin-like_N"/>
</dbReference>
<feature type="compositionally biased region" description="Polar residues" evidence="1">
    <location>
        <begin position="222"/>
        <end position="234"/>
    </location>
</feature>
<dbReference type="Pfam" id="PF00339">
    <property type="entry name" value="Arrestin_N"/>
    <property type="match status" value="1"/>
</dbReference>
<keyword evidence="4" id="KW-1185">Reference proteome</keyword>
<feature type="compositionally biased region" description="Polar residues" evidence="1">
    <location>
        <begin position="1"/>
        <end position="12"/>
    </location>
</feature>
<evidence type="ECO:0000256" key="1">
    <source>
        <dbReference type="SAM" id="MobiDB-lite"/>
    </source>
</evidence>
<feature type="region of interest" description="Disordered" evidence="1">
    <location>
        <begin position="529"/>
        <end position="549"/>
    </location>
</feature>
<dbReference type="Proteomes" id="UP000053424">
    <property type="component" value="Unassembled WGS sequence"/>
</dbReference>
<dbReference type="InterPro" id="IPR014752">
    <property type="entry name" value="Arrestin-like_C"/>
</dbReference>
<feature type="region of interest" description="Disordered" evidence="1">
    <location>
        <begin position="1"/>
        <end position="52"/>
    </location>
</feature>
<feature type="region of interest" description="Disordered" evidence="1">
    <location>
        <begin position="215"/>
        <end position="236"/>
    </location>
</feature>
<evidence type="ECO:0000313" key="3">
    <source>
        <dbReference type="EMBL" id="KIM46506.1"/>
    </source>
</evidence>